<dbReference type="FunFam" id="3.40.800.20:FF:000005">
    <property type="entry name" value="histone deacetylase 6"/>
    <property type="match status" value="1"/>
</dbReference>
<organism evidence="14 15">
    <name type="scientific">Botryobasidium botryosum (strain FD-172 SS1)</name>
    <dbReference type="NCBI Taxonomy" id="930990"/>
    <lineage>
        <taxon>Eukaryota</taxon>
        <taxon>Fungi</taxon>
        <taxon>Dikarya</taxon>
        <taxon>Basidiomycota</taxon>
        <taxon>Agaricomycotina</taxon>
        <taxon>Agaricomycetes</taxon>
        <taxon>Cantharellales</taxon>
        <taxon>Botryobasidiaceae</taxon>
        <taxon>Botryobasidium</taxon>
    </lineage>
</organism>
<evidence type="ECO:0000256" key="10">
    <source>
        <dbReference type="ARBA" id="ARBA00048287"/>
    </source>
</evidence>
<dbReference type="EMBL" id="KL198016">
    <property type="protein sequence ID" value="KDQ21359.1"/>
    <property type="molecule type" value="Genomic_DNA"/>
</dbReference>
<dbReference type="AlphaFoldDB" id="A0A067N0K8"/>
<evidence type="ECO:0000256" key="2">
    <source>
        <dbReference type="ARBA" id="ARBA00007738"/>
    </source>
</evidence>
<dbReference type="GO" id="GO:0040029">
    <property type="term" value="P:epigenetic regulation of gene expression"/>
    <property type="evidence" value="ECO:0007669"/>
    <property type="project" value="TreeGrafter"/>
</dbReference>
<dbReference type="OrthoDB" id="424012at2759"/>
<feature type="domain" description="Histone deacetylase" evidence="12">
    <location>
        <begin position="81"/>
        <end position="380"/>
    </location>
</feature>
<comment type="catalytic activity">
    <reaction evidence="10">
        <text>N(6)-acetyl-L-lysyl-[histone] + H2O = L-lysyl-[histone] + acetate</text>
        <dbReference type="Rhea" id="RHEA:58196"/>
        <dbReference type="Rhea" id="RHEA-COMP:9845"/>
        <dbReference type="Rhea" id="RHEA-COMP:11338"/>
        <dbReference type="ChEBI" id="CHEBI:15377"/>
        <dbReference type="ChEBI" id="CHEBI:29969"/>
        <dbReference type="ChEBI" id="CHEBI:30089"/>
        <dbReference type="ChEBI" id="CHEBI:61930"/>
        <dbReference type="EC" id="3.5.1.98"/>
    </reaction>
</comment>
<dbReference type="FunCoup" id="A0A067N0K8">
    <property type="interactions" value="67"/>
</dbReference>
<dbReference type="Pfam" id="PF09757">
    <property type="entry name" value="Arb2-like"/>
    <property type="match status" value="1"/>
</dbReference>
<sequence>MNQAAMENEMDIDAPLSGPSSSRQPPAPSAVAAPVLASTGDNSSLPPHLFQSGTGRLTSFPARTGYVYDVQMMLHQHPTGHPEDPQRIIRIFEAIKLNGCIDKMKRLPIRRVRRDEAMLVHTEDHCNKVEAIQHMTAEDREKAEAYYEHLSLYVSPDTTTSAQLSCGGVIEAGLAVARGEVRNAFAIVRPPGHHAEPEEHMGFCFYNNVAVAVKVIQQETRIKRVLILDWDVHHGNGTQRAFYDDPSVLYISIHRYDGGEFYPCGPFGGLHACGEGPGLGTSVNVPWPEPGMNDADYLYAFIKIVLPIAYEFAPELVVICAGFDAADGDDLGECFVSPSGYAHMTHMLSALAGGKMLVALEGGYNLDSISSSALAVTRVLLGESPPELPPQEASEVATETVWQVAMVQSRYWKSISPKACEPQEEVAENIFTIPELLKAHRREYMYRTHNMFTIPFANEVLQQSFENQVICTQDVYTAKTMVLFLHDFGQLRIELQSALHCNVNLEHSYIVDASKSVIDWVRAEKFAIIDMNIFAKPLADRTDTAAKVKNWAKDAVVYVWDNYVDLSDAESVILISHGSGCQSLVDLIHARTSTVRKKVKAIIQVVGLGDVPMAAKRLDNDDANFNLPTWYHQHSLVILPSTHRIFLEARKLLKRHGNIQETAETRVTKILHQSMPDIKAFVQHQLDPTSKTTFAQLATSNGAASLTAT</sequence>
<dbReference type="SUPFAM" id="SSF52768">
    <property type="entry name" value="Arginase/deacetylase"/>
    <property type="match status" value="1"/>
</dbReference>
<dbReference type="InterPro" id="IPR023801">
    <property type="entry name" value="His_deacetylse_dom"/>
</dbReference>
<dbReference type="Pfam" id="PF00850">
    <property type="entry name" value="Hist_deacetyl"/>
    <property type="match status" value="1"/>
</dbReference>
<evidence type="ECO:0000256" key="7">
    <source>
        <dbReference type="ARBA" id="ARBA00023015"/>
    </source>
</evidence>
<keyword evidence="7" id="KW-0805">Transcription regulation</keyword>
<name>A0A067N0K8_BOTB1</name>
<evidence type="ECO:0000256" key="1">
    <source>
        <dbReference type="ARBA" id="ARBA00004123"/>
    </source>
</evidence>
<dbReference type="InParanoid" id="A0A067N0K8"/>
<evidence type="ECO:0000256" key="5">
    <source>
        <dbReference type="ARBA" id="ARBA00022801"/>
    </source>
</evidence>
<dbReference type="PANTHER" id="PTHR10625:SF5">
    <property type="entry name" value="HISTONE DEACETYLASE"/>
    <property type="match status" value="1"/>
</dbReference>
<feature type="compositionally biased region" description="Low complexity" evidence="11">
    <location>
        <begin position="19"/>
        <end position="30"/>
    </location>
</feature>
<accession>A0A067N0K8</accession>
<dbReference type="PRINTS" id="PR01270">
    <property type="entry name" value="HDASUPER"/>
</dbReference>
<keyword evidence="5" id="KW-0378">Hydrolase</keyword>
<dbReference type="PANTHER" id="PTHR10625">
    <property type="entry name" value="HISTONE DEACETYLASE HDAC1-RELATED"/>
    <property type="match status" value="1"/>
</dbReference>
<keyword evidence="6" id="KW-0156">Chromatin regulator</keyword>
<dbReference type="GO" id="GO:0141221">
    <property type="term" value="F:histone deacetylase activity, hydrolytic mechanism"/>
    <property type="evidence" value="ECO:0007669"/>
    <property type="project" value="UniProtKB-EC"/>
</dbReference>
<evidence type="ECO:0000256" key="4">
    <source>
        <dbReference type="ARBA" id="ARBA00022491"/>
    </source>
</evidence>
<keyword evidence="8" id="KW-0804">Transcription</keyword>
<dbReference type="Gene3D" id="3.40.800.20">
    <property type="entry name" value="Histone deacetylase domain"/>
    <property type="match status" value="1"/>
</dbReference>
<evidence type="ECO:0000259" key="12">
    <source>
        <dbReference type="Pfam" id="PF00850"/>
    </source>
</evidence>
<feature type="domain" description="Arb2-like" evidence="13">
    <location>
        <begin position="436"/>
        <end position="687"/>
    </location>
</feature>
<dbReference type="HOGENOM" id="CLU_007727_4_3_1"/>
<keyword evidence="9" id="KW-0539">Nucleus</keyword>
<evidence type="ECO:0000259" key="13">
    <source>
        <dbReference type="Pfam" id="PF09757"/>
    </source>
</evidence>
<comment type="subcellular location">
    <subcellularLocation>
        <location evidence="1">Nucleus</location>
    </subcellularLocation>
</comment>
<evidence type="ECO:0000313" key="15">
    <source>
        <dbReference type="Proteomes" id="UP000027195"/>
    </source>
</evidence>
<protein>
    <recommendedName>
        <fullName evidence="3">histone deacetylase</fullName>
        <ecNumber evidence="3">3.5.1.98</ecNumber>
    </recommendedName>
</protein>
<dbReference type="InterPro" id="IPR023696">
    <property type="entry name" value="Ureohydrolase_dom_sf"/>
</dbReference>
<dbReference type="STRING" id="930990.A0A067N0K8"/>
<dbReference type="InterPro" id="IPR000286">
    <property type="entry name" value="HDACs"/>
</dbReference>
<dbReference type="InterPro" id="IPR037138">
    <property type="entry name" value="His_deacetylse_dom_sf"/>
</dbReference>
<evidence type="ECO:0000256" key="3">
    <source>
        <dbReference type="ARBA" id="ARBA00012111"/>
    </source>
</evidence>
<gene>
    <name evidence="14" type="ORF">BOTBODRAFT_25795</name>
</gene>
<keyword evidence="15" id="KW-1185">Reference proteome</keyword>
<feature type="region of interest" description="Disordered" evidence="11">
    <location>
        <begin position="1"/>
        <end position="30"/>
    </location>
</feature>
<evidence type="ECO:0000256" key="9">
    <source>
        <dbReference type="ARBA" id="ARBA00023242"/>
    </source>
</evidence>
<comment type="similarity">
    <text evidence="2">Belongs to the histone deacetylase family. HD type 2 subfamily.</text>
</comment>
<keyword evidence="4" id="KW-0678">Repressor</keyword>
<evidence type="ECO:0000313" key="14">
    <source>
        <dbReference type="EMBL" id="KDQ21359.1"/>
    </source>
</evidence>
<dbReference type="InterPro" id="IPR019154">
    <property type="entry name" value="Arb2-like_domain"/>
</dbReference>
<evidence type="ECO:0000256" key="6">
    <source>
        <dbReference type="ARBA" id="ARBA00022853"/>
    </source>
</evidence>
<dbReference type="EC" id="3.5.1.98" evidence="3"/>
<dbReference type="Proteomes" id="UP000027195">
    <property type="component" value="Unassembled WGS sequence"/>
</dbReference>
<proteinExistence type="inferred from homology"/>
<dbReference type="GO" id="GO:0000118">
    <property type="term" value="C:histone deacetylase complex"/>
    <property type="evidence" value="ECO:0007669"/>
    <property type="project" value="TreeGrafter"/>
</dbReference>
<reference evidence="15" key="1">
    <citation type="journal article" date="2014" name="Proc. Natl. Acad. Sci. U.S.A.">
        <title>Extensive sampling of basidiomycete genomes demonstrates inadequacy of the white-rot/brown-rot paradigm for wood decay fungi.</title>
        <authorList>
            <person name="Riley R."/>
            <person name="Salamov A.A."/>
            <person name="Brown D.W."/>
            <person name="Nagy L.G."/>
            <person name="Floudas D."/>
            <person name="Held B.W."/>
            <person name="Levasseur A."/>
            <person name="Lombard V."/>
            <person name="Morin E."/>
            <person name="Otillar R."/>
            <person name="Lindquist E.A."/>
            <person name="Sun H."/>
            <person name="LaButti K.M."/>
            <person name="Schmutz J."/>
            <person name="Jabbour D."/>
            <person name="Luo H."/>
            <person name="Baker S.E."/>
            <person name="Pisabarro A.G."/>
            <person name="Walton J.D."/>
            <person name="Blanchette R.A."/>
            <person name="Henrissat B."/>
            <person name="Martin F."/>
            <person name="Cullen D."/>
            <person name="Hibbett D.S."/>
            <person name="Grigoriev I.V."/>
        </authorList>
    </citation>
    <scope>NUCLEOTIDE SEQUENCE [LARGE SCALE GENOMIC DNA]</scope>
    <source>
        <strain evidence="15">FD-172 SS1</strain>
    </source>
</reference>
<evidence type="ECO:0000256" key="8">
    <source>
        <dbReference type="ARBA" id="ARBA00023163"/>
    </source>
</evidence>
<evidence type="ECO:0000256" key="11">
    <source>
        <dbReference type="SAM" id="MobiDB-lite"/>
    </source>
</evidence>